<dbReference type="InterPro" id="IPR027417">
    <property type="entry name" value="P-loop_NTPase"/>
</dbReference>
<protein>
    <submittedName>
        <fullName evidence="2">Phage T7 exclusion protein</fullName>
    </submittedName>
</protein>
<proteinExistence type="predicted"/>
<reference evidence="3" key="1">
    <citation type="submission" date="2015-03" db="EMBL/GenBank/DDBJ databases">
        <authorList>
            <person name="Nijsse Bart"/>
        </authorList>
    </citation>
    <scope>NUCLEOTIDE SEQUENCE [LARGE SCALE GENOMIC DNA]</scope>
</reference>
<evidence type="ECO:0000313" key="3">
    <source>
        <dbReference type="Proteomes" id="UP000049855"/>
    </source>
</evidence>
<gene>
    <name evidence="2" type="ORF">SpAn4DRAFT_3590</name>
</gene>
<organism evidence="2 3">
    <name type="scientific">Sporomusa ovata</name>
    <dbReference type="NCBI Taxonomy" id="2378"/>
    <lineage>
        <taxon>Bacteria</taxon>
        <taxon>Bacillati</taxon>
        <taxon>Bacillota</taxon>
        <taxon>Negativicutes</taxon>
        <taxon>Selenomonadales</taxon>
        <taxon>Sporomusaceae</taxon>
        <taxon>Sporomusa</taxon>
    </lineage>
</organism>
<dbReference type="Pfam" id="PF07693">
    <property type="entry name" value="KAP_NTPase"/>
    <property type="match status" value="1"/>
</dbReference>
<dbReference type="InterPro" id="IPR011646">
    <property type="entry name" value="KAP_P-loop"/>
</dbReference>
<dbReference type="AlphaFoldDB" id="A0A0U1KYI8"/>
<accession>A0A0U1KYI8</accession>
<dbReference type="RefSeq" id="WP_021171501.1">
    <property type="nucleotide sequence ID" value="NZ_CTRP01000005.1"/>
</dbReference>
<evidence type="ECO:0000259" key="1">
    <source>
        <dbReference type="Pfam" id="PF07693"/>
    </source>
</evidence>
<sequence>MSNNILDLIMPNRPQVLTEETDYLGTIPKGQMIVDFLEEVSDNAKADIKILGLFGSWGQGKTSLMRWIKSKLNSDKFLPIFFEAWQHEADINIALSLLDVISINNPSVLRKEVRNQLYKSLGAIVKGISRSITVDIIPGVKINADKVWQDLDAYHKQLDDDTTFFEKLYDFKEKFKKLEKEIIGKNSKKKLVVFIDDLDRCEPENVLTLLSAIKLFFTYGENTIFICGIDKDAVNKAVSHKYKDVIKADEYLEKIFDISFNMPKEIYPIRLLESYLIKEKEIGIVEQNKEYKMLRFVSDFFTKIKFGNSRHLKKVLNKYIMIKYFKEQRIGNYDLIPDLNKRFYIILTLFVIILYDFYPNEYSDIRDYNQKLMYYTNHSLDYNRDIYSAVRGHLLDIEKSIKDMISSEQVLLIDLEMVTDTEERKPYLLFQGAFITFFSPRIDKYKVLNEESMYDYFSQFNHGSILSDFCLFLIINMDCVFECDDDYCLSNIFEMAELYL</sequence>
<dbReference type="Proteomes" id="UP000049855">
    <property type="component" value="Unassembled WGS sequence"/>
</dbReference>
<dbReference type="Gene3D" id="3.40.50.300">
    <property type="entry name" value="P-loop containing nucleotide triphosphate hydrolases"/>
    <property type="match status" value="1"/>
</dbReference>
<dbReference type="EMBL" id="CTRP01000005">
    <property type="protein sequence ID" value="CQR71724.1"/>
    <property type="molecule type" value="Genomic_DNA"/>
</dbReference>
<name>A0A0U1KYI8_9FIRM</name>
<feature type="domain" description="KAP NTPase" evidence="1">
    <location>
        <begin position="46"/>
        <end position="266"/>
    </location>
</feature>
<evidence type="ECO:0000313" key="2">
    <source>
        <dbReference type="EMBL" id="CQR71724.1"/>
    </source>
</evidence>
<dbReference type="PANTHER" id="PTHR22674">
    <property type="entry name" value="NTPASE, KAP FAMILY P-LOOP DOMAIN-CONTAINING 1"/>
    <property type="match status" value="1"/>
</dbReference>
<dbReference type="PANTHER" id="PTHR22674:SF6">
    <property type="entry name" value="NTPASE KAP FAMILY P-LOOP DOMAIN-CONTAINING PROTEIN 1"/>
    <property type="match status" value="1"/>
</dbReference>
<dbReference type="InterPro" id="IPR052754">
    <property type="entry name" value="NTPase_KAP_P-loop"/>
</dbReference>
<dbReference type="SUPFAM" id="SSF52540">
    <property type="entry name" value="P-loop containing nucleoside triphosphate hydrolases"/>
    <property type="match status" value="1"/>
</dbReference>
<keyword evidence="3" id="KW-1185">Reference proteome</keyword>